<dbReference type="SUPFAM" id="SSF53182">
    <property type="entry name" value="Pyrrolidone carboxyl peptidase (pyroglutamate aminopeptidase)"/>
    <property type="match status" value="1"/>
</dbReference>
<keyword evidence="3" id="KW-0378">Hydrolase</keyword>
<dbReference type="Pfam" id="PF01470">
    <property type="entry name" value="Peptidase_C15"/>
    <property type="match status" value="1"/>
</dbReference>
<evidence type="ECO:0008006" key="7">
    <source>
        <dbReference type="Google" id="ProtNLM"/>
    </source>
</evidence>
<organism evidence="5 6">
    <name type="scientific">Winkia neuii subsp. anitrata</name>
    <dbReference type="NCBI Taxonomy" id="29318"/>
    <lineage>
        <taxon>Bacteria</taxon>
        <taxon>Bacillati</taxon>
        <taxon>Actinomycetota</taxon>
        <taxon>Actinomycetes</taxon>
        <taxon>Actinomycetales</taxon>
        <taxon>Actinomycetaceae</taxon>
        <taxon>Winkia</taxon>
    </lineage>
</organism>
<dbReference type="RefSeq" id="WP_004808093.1">
    <property type="nucleotide sequence ID" value="NZ_CP116394.1"/>
</dbReference>
<dbReference type="EMBL" id="CP116394">
    <property type="protein sequence ID" value="WCE45935.1"/>
    <property type="molecule type" value="Genomic_DNA"/>
</dbReference>
<gene>
    <name evidence="5" type="ORF">PIG85_09875</name>
</gene>
<evidence type="ECO:0000313" key="6">
    <source>
        <dbReference type="Proteomes" id="UP001211044"/>
    </source>
</evidence>
<evidence type="ECO:0000256" key="3">
    <source>
        <dbReference type="ARBA" id="ARBA00022801"/>
    </source>
</evidence>
<accession>A0AB38XNV7</accession>
<reference evidence="5" key="1">
    <citation type="submission" date="2023-01" db="EMBL/GenBank/DDBJ databases">
        <title>Comparative Genomic Analysis of the Clinically-Derived Winkia Strain NY0527 Provides Evidence into the Taxonomic Reassignment of Winkia neuii and Characterizes Their Virulence Traits.</title>
        <authorList>
            <person name="Cai X."/>
            <person name="Peng Y."/>
            <person name="Li M."/>
            <person name="Qiu Y."/>
            <person name="Wang Y."/>
            <person name="Xu L."/>
            <person name="Hou Q."/>
        </authorList>
    </citation>
    <scope>NUCLEOTIDE SEQUENCE</scope>
    <source>
        <strain evidence="5">NY0527</strain>
    </source>
</reference>
<dbReference type="GO" id="GO:0006508">
    <property type="term" value="P:proteolysis"/>
    <property type="evidence" value="ECO:0007669"/>
    <property type="project" value="UniProtKB-KW"/>
</dbReference>
<dbReference type="GO" id="GO:0008234">
    <property type="term" value="F:cysteine-type peptidase activity"/>
    <property type="evidence" value="ECO:0007669"/>
    <property type="project" value="UniProtKB-KW"/>
</dbReference>
<evidence type="ECO:0000256" key="1">
    <source>
        <dbReference type="ARBA" id="ARBA00006641"/>
    </source>
</evidence>
<keyword evidence="2" id="KW-0645">Protease</keyword>
<dbReference type="Gene3D" id="3.40.630.20">
    <property type="entry name" value="Peptidase C15, pyroglutamyl peptidase I-like"/>
    <property type="match status" value="1"/>
</dbReference>
<name>A0AB38XNV7_9ACTO</name>
<protein>
    <recommendedName>
        <fullName evidence="7">Hydrogenase maturation protease</fullName>
    </recommendedName>
</protein>
<dbReference type="Proteomes" id="UP001211044">
    <property type="component" value="Chromosome"/>
</dbReference>
<dbReference type="KEGG" id="wne:PIG85_09875"/>
<dbReference type="AlphaFoldDB" id="A0AB38XNV7"/>
<evidence type="ECO:0000313" key="5">
    <source>
        <dbReference type="EMBL" id="WCE45935.1"/>
    </source>
</evidence>
<keyword evidence="4" id="KW-0788">Thiol protease</keyword>
<dbReference type="InterPro" id="IPR036440">
    <property type="entry name" value="Peptidase_C15-like_sf"/>
</dbReference>
<evidence type="ECO:0000256" key="2">
    <source>
        <dbReference type="ARBA" id="ARBA00022670"/>
    </source>
</evidence>
<evidence type="ECO:0000256" key="4">
    <source>
        <dbReference type="ARBA" id="ARBA00022807"/>
    </source>
</evidence>
<dbReference type="InterPro" id="IPR016125">
    <property type="entry name" value="Peptidase_C15-like"/>
</dbReference>
<proteinExistence type="inferred from homology"/>
<comment type="similarity">
    <text evidence="1">Belongs to the peptidase C15 family.</text>
</comment>
<sequence length="192" mass="20716">MTRIMLAGFDAKADGNITQKLVEALDGRHEVVPLILPQEAQGARALLKEVADNTAPDIIVTLGFVGAEQPIAVERLGVNLLDVAQGDDQYASAELLDADGPTARLATLPWRDIVHQLSGEGYAVRASLSAEAEFQNAALYAALEYTHDHEGTIGGMIRFPSVGEDEFEGQLRALEIALYEADRVIWAANHPE</sequence>